<dbReference type="InterPro" id="IPR009057">
    <property type="entry name" value="Homeodomain-like_sf"/>
</dbReference>
<accession>N9E3E6</accession>
<dbReference type="Gene3D" id="1.10.10.60">
    <property type="entry name" value="Homeodomain-like"/>
    <property type="match status" value="1"/>
</dbReference>
<reference evidence="5 6" key="1">
    <citation type="submission" date="2013-02" db="EMBL/GenBank/DDBJ databases">
        <title>The Genome Sequence of Acinetobacter beijerinckii ANC 3835.</title>
        <authorList>
            <consortium name="The Broad Institute Genome Sequencing Platform"/>
            <consortium name="The Broad Institute Genome Sequencing Center for Infectious Disease"/>
            <person name="Cerqueira G."/>
            <person name="Feldgarden M."/>
            <person name="Courvalin P."/>
            <person name="Perichon B."/>
            <person name="Grillot-Courvalin C."/>
            <person name="Clermont D."/>
            <person name="Rocha E."/>
            <person name="Yoon E.-J."/>
            <person name="Nemec A."/>
            <person name="Walker B."/>
            <person name="Young S.K."/>
            <person name="Zeng Q."/>
            <person name="Gargeya S."/>
            <person name="Fitzgerald M."/>
            <person name="Haas B."/>
            <person name="Abouelleil A."/>
            <person name="Alvarado L."/>
            <person name="Arachchi H.M."/>
            <person name="Berlin A.M."/>
            <person name="Chapman S.B."/>
            <person name="Dewar J."/>
            <person name="Goldberg J."/>
            <person name="Griggs A."/>
            <person name="Gujja S."/>
            <person name="Hansen M."/>
            <person name="Howarth C."/>
            <person name="Imamovic A."/>
            <person name="Larimer J."/>
            <person name="McCowan C."/>
            <person name="Murphy C."/>
            <person name="Neiman D."/>
            <person name="Pearson M."/>
            <person name="Priest M."/>
            <person name="Roberts A."/>
            <person name="Saif S."/>
            <person name="Shea T."/>
            <person name="Sisk P."/>
            <person name="Sykes S."/>
            <person name="Wortman J."/>
            <person name="Nusbaum C."/>
            <person name="Birren B."/>
        </authorList>
    </citation>
    <scope>NUCLEOTIDE SEQUENCE [LARGE SCALE GENOMIC DNA]</scope>
    <source>
        <strain evidence="5 6">ANC 3835</strain>
    </source>
</reference>
<dbReference type="RefSeq" id="WP_005054013.1">
    <property type="nucleotide sequence ID" value="NZ_KB849759.1"/>
</dbReference>
<comment type="caution">
    <text evidence="5">The sequence shown here is derived from an EMBL/GenBank/DDBJ whole genome shotgun (WGS) entry which is preliminary data.</text>
</comment>
<evidence type="ECO:0000256" key="2">
    <source>
        <dbReference type="ARBA" id="ARBA00023125"/>
    </source>
</evidence>
<keyword evidence="3" id="KW-0804">Transcription</keyword>
<evidence type="ECO:0000259" key="4">
    <source>
        <dbReference type="PROSITE" id="PS01124"/>
    </source>
</evidence>
<dbReference type="GO" id="GO:0005829">
    <property type="term" value="C:cytosol"/>
    <property type="evidence" value="ECO:0007669"/>
    <property type="project" value="TreeGrafter"/>
</dbReference>
<dbReference type="InterPro" id="IPR020449">
    <property type="entry name" value="Tscrpt_reg_AraC-type_HTH"/>
</dbReference>
<dbReference type="PROSITE" id="PS01124">
    <property type="entry name" value="HTH_ARAC_FAMILY_2"/>
    <property type="match status" value="1"/>
</dbReference>
<dbReference type="SUPFAM" id="SSF46689">
    <property type="entry name" value="Homeodomain-like"/>
    <property type="match status" value="1"/>
</dbReference>
<evidence type="ECO:0000256" key="1">
    <source>
        <dbReference type="ARBA" id="ARBA00023015"/>
    </source>
</evidence>
<dbReference type="Pfam" id="PF12833">
    <property type="entry name" value="HTH_18"/>
    <property type="match status" value="1"/>
</dbReference>
<name>N9E3E6_9GAMM</name>
<dbReference type="HOGENOM" id="CLU_047522_3_0_6"/>
<dbReference type="Proteomes" id="UP000018417">
    <property type="component" value="Unassembled WGS sequence"/>
</dbReference>
<dbReference type="InterPro" id="IPR018060">
    <property type="entry name" value="HTH_AraC"/>
</dbReference>
<dbReference type="GO" id="GO:0000976">
    <property type="term" value="F:transcription cis-regulatory region binding"/>
    <property type="evidence" value="ECO:0007669"/>
    <property type="project" value="TreeGrafter"/>
</dbReference>
<dbReference type="SMART" id="SM00342">
    <property type="entry name" value="HTH_ARAC"/>
    <property type="match status" value="1"/>
</dbReference>
<gene>
    <name evidence="5" type="ORF">F934_01715</name>
</gene>
<evidence type="ECO:0000313" key="5">
    <source>
        <dbReference type="EMBL" id="ENW04983.1"/>
    </source>
</evidence>
<dbReference type="InterPro" id="IPR032687">
    <property type="entry name" value="AraC-type_N"/>
</dbReference>
<protein>
    <recommendedName>
        <fullName evidence="4">HTH araC/xylS-type domain-containing protein</fullName>
    </recommendedName>
</protein>
<dbReference type="PRINTS" id="PR00032">
    <property type="entry name" value="HTHARAC"/>
</dbReference>
<dbReference type="Pfam" id="PF12625">
    <property type="entry name" value="Arabinose_bd"/>
    <property type="match status" value="1"/>
</dbReference>
<dbReference type="EMBL" id="APQK01000012">
    <property type="protein sequence ID" value="ENW04983.1"/>
    <property type="molecule type" value="Genomic_DNA"/>
</dbReference>
<keyword evidence="1" id="KW-0805">Transcription regulation</keyword>
<dbReference type="OrthoDB" id="9803764at2"/>
<dbReference type="PANTHER" id="PTHR47894">
    <property type="entry name" value="HTH-TYPE TRANSCRIPTIONAL REGULATOR GADX"/>
    <property type="match status" value="1"/>
</dbReference>
<keyword evidence="2" id="KW-0238">DNA-binding</keyword>
<evidence type="ECO:0000313" key="6">
    <source>
        <dbReference type="Proteomes" id="UP000018417"/>
    </source>
</evidence>
<dbReference type="PANTHER" id="PTHR47894:SF1">
    <property type="entry name" value="HTH-TYPE TRANSCRIPTIONAL REGULATOR VQSM"/>
    <property type="match status" value="1"/>
</dbReference>
<dbReference type="PATRIC" id="fig|1217649.3.peg.1651"/>
<sequence length="340" mass="39245">MNPELPGSYVNLLVEVLKQKNFKADDLLNEFNISLKNLEAPFWYVDFNTFNNLLTKAVVISQEPALSLHMAKLMKVTCYGHIGIAASASENLGLAINVLEEYIKLNCSTFQPQLKVEGDFAYLYFNQPLENFNLNIYGITFLVIGFAQILESLAEQKLDICFEFQQDKSLFFLENNPLPEMKVEFNADFNRLVFRKEYLSLPLKTADALVSRLAKRQCEKYSQKYVPKRSQFDKDLKTLVKGLLVNDDQKLSTLNQIADQLKISERTLQRHLAIEGTTFQIILSETRKDKAEKLLKQNILSIQEISNLLGYADVSHFSRAFKNWTNYTPKAYRNTQRCYK</sequence>
<organism evidence="5 6">
    <name type="scientific">Acinetobacter beijerinckii ANC 3835</name>
    <dbReference type="NCBI Taxonomy" id="1217649"/>
    <lineage>
        <taxon>Bacteria</taxon>
        <taxon>Pseudomonadati</taxon>
        <taxon>Pseudomonadota</taxon>
        <taxon>Gammaproteobacteria</taxon>
        <taxon>Moraxellales</taxon>
        <taxon>Moraxellaceae</taxon>
        <taxon>Acinetobacter</taxon>
    </lineage>
</organism>
<evidence type="ECO:0000256" key="3">
    <source>
        <dbReference type="ARBA" id="ARBA00023163"/>
    </source>
</evidence>
<feature type="domain" description="HTH araC/xylS-type" evidence="4">
    <location>
        <begin position="237"/>
        <end position="335"/>
    </location>
</feature>
<dbReference type="AlphaFoldDB" id="N9E3E6"/>
<dbReference type="GO" id="GO:0003700">
    <property type="term" value="F:DNA-binding transcription factor activity"/>
    <property type="evidence" value="ECO:0007669"/>
    <property type="project" value="InterPro"/>
</dbReference>
<proteinExistence type="predicted"/>